<dbReference type="InterPro" id="IPR025110">
    <property type="entry name" value="AMP-bd_C"/>
</dbReference>
<dbReference type="PANTHER" id="PTHR43352">
    <property type="entry name" value="ACETYL-COA SYNTHETASE"/>
    <property type="match status" value="1"/>
</dbReference>
<feature type="domain" description="AMP-dependent synthetase/ligase" evidence="2">
    <location>
        <begin position="57"/>
        <end position="402"/>
    </location>
</feature>
<organism evidence="4 5">
    <name type="scientific">Pannonibacter tanglangensis</name>
    <dbReference type="NCBI Taxonomy" id="2750084"/>
    <lineage>
        <taxon>Bacteria</taxon>
        <taxon>Pseudomonadati</taxon>
        <taxon>Pseudomonadota</taxon>
        <taxon>Alphaproteobacteria</taxon>
        <taxon>Hyphomicrobiales</taxon>
        <taxon>Stappiaceae</taxon>
        <taxon>Pannonibacter</taxon>
    </lineage>
</organism>
<dbReference type="Pfam" id="PF00501">
    <property type="entry name" value="AMP-binding"/>
    <property type="match status" value="1"/>
</dbReference>
<name>A0A7X5F1W4_9HYPH</name>
<accession>A0A7X5F1W4</accession>
<comment type="caution">
    <text evidence="4">The sequence shown here is derived from an EMBL/GenBank/DDBJ whole genome shotgun (WGS) entry which is preliminary data.</text>
</comment>
<dbReference type="PANTHER" id="PTHR43352:SF1">
    <property type="entry name" value="ANTHRANILATE--COA LIGASE"/>
    <property type="match status" value="1"/>
</dbReference>
<dbReference type="InterPro" id="IPR020845">
    <property type="entry name" value="AMP-binding_CS"/>
</dbReference>
<feature type="domain" description="AMP-binding enzyme C-terminal" evidence="3">
    <location>
        <begin position="456"/>
        <end position="534"/>
    </location>
</feature>
<keyword evidence="5" id="KW-1185">Reference proteome</keyword>
<evidence type="ECO:0000256" key="1">
    <source>
        <dbReference type="ARBA" id="ARBA00022598"/>
    </source>
</evidence>
<dbReference type="RefSeq" id="WP_161708316.1">
    <property type="nucleotide sequence ID" value="NZ_JAABLQ010000001.1"/>
</dbReference>
<evidence type="ECO:0000259" key="2">
    <source>
        <dbReference type="Pfam" id="PF00501"/>
    </source>
</evidence>
<proteinExistence type="predicted"/>
<dbReference type="InterPro" id="IPR000873">
    <property type="entry name" value="AMP-dep_synth/lig_dom"/>
</dbReference>
<dbReference type="FunFam" id="3.40.50.12780:FF:000048">
    <property type="entry name" value="Coenzyme A ligase"/>
    <property type="match status" value="1"/>
</dbReference>
<dbReference type="AlphaFoldDB" id="A0A7X5F1W4"/>
<dbReference type="Gene3D" id="3.40.50.12780">
    <property type="entry name" value="N-terminal domain of ligase-like"/>
    <property type="match status" value="1"/>
</dbReference>
<dbReference type="SUPFAM" id="SSF56801">
    <property type="entry name" value="Acetyl-CoA synthetase-like"/>
    <property type="match status" value="1"/>
</dbReference>
<sequence>MTSSLNLGPSAHVDTFTRDNLPPAEMWPDILLDGFDYPDYINVGVELTDRLVEKGLGDHIALIGNGRQRTYKELTDWTNRIAHALVEDYGVKPGNRILIRSANNPAMVACWLAATKAGAVVVNTMPMLRAGELAKIVEKAEISLALCDTRLMDELVACAKESTHLKKVIGFDGTANHDAELDRVALSKPVRFEAVKTGRDDVALLGFTSGTTGVPKATMHFHRDILVIADGYAREVLGVTPEDVFVGSPPLAFTFGLGGLAVFPLRFGAAAALLETASPPNLIEIIQKYRATVCFTAPTAYRVMLKAMEEGADLSSLRAAVSAGETLPAPVYEEWMAKTGKPMLDGIGATEMLHIFISNRFGDSHPACTGKPVTGYEARIVDESGTELKRGEVGRLAVRGPTGCRYLADHRQAGYVQNGWNITGDAFWQDEDGYFHFAARNDDMIVSAGYNIAGPEVEAALLSHDDVLECAVIGAADEERGQIVEAHVVLAAGVEPDAATVKRLQDHVKAVIAPYKYPRRILFTDALPKTQTGKIQRFRLRETS</sequence>
<dbReference type="InterPro" id="IPR042099">
    <property type="entry name" value="ANL_N_sf"/>
</dbReference>
<dbReference type="GO" id="GO:0016878">
    <property type="term" value="F:acid-thiol ligase activity"/>
    <property type="evidence" value="ECO:0007669"/>
    <property type="project" value="TreeGrafter"/>
</dbReference>
<dbReference type="Gene3D" id="3.30.300.30">
    <property type="match status" value="1"/>
</dbReference>
<dbReference type="PROSITE" id="PS00455">
    <property type="entry name" value="AMP_BINDING"/>
    <property type="match status" value="1"/>
</dbReference>
<dbReference type="GO" id="GO:0044550">
    <property type="term" value="P:secondary metabolite biosynthetic process"/>
    <property type="evidence" value="ECO:0007669"/>
    <property type="project" value="TreeGrafter"/>
</dbReference>
<dbReference type="Pfam" id="PF13193">
    <property type="entry name" value="AMP-binding_C"/>
    <property type="match status" value="1"/>
</dbReference>
<gene>
    <name evidence="4" type="ORF">GWI72_08135</name>
</gene>
<dbReference type="Proteomes" id="UP000586722">
    <property type="component" value="Unassembled WGS sequence"/>
</dbReference>
<evidence type="ECO:0000313" key="4">
    <source>
        <dbReference type="EMBL" id="NBN78231.1"/>
    </source>
</evidence>
<reference evidence="5" key="1">
    <citation type="submission" date="2020-01" db="EMBL/GenBank/DDBJ databases">
        <authorList>
            <person name="Fang Y."/>
            <person name="Sun R."/>
            <person name="Nie L."/>
            <person name="He J."/>
            <person name="Hao L."/>
            <person name="Wang L."/>
            <person name="Su S."/>
            <person name="Lv E."/>
            <person name="Zhang Z."/>
            <person name="Xie R."/>
            <person name="Liu H."/>
        </authorList>
    </citation>
    <scope>NUCLEOTIDE SEQUENCE [LARGE SCALE GENOMIC DNA]</scope>
    <source>
        <strain evidence="5">XCT-53</strain>
    </source>
</reference>
<dbReference type="InterPro" id="IPR045851">
    <property type="entry name" value="AMP-bd_C_sf"/>
</dbReference>
<protein>
    <submittedName>
        <fullName evidence="4">AMP-binding protein</fullName>
    </submittedName>
</protein>
<keyword evidence="1" id="KW-0436">Ligase</keyword>
<evidence type="ECO:0000259" key="3">
    <source>
        <dbReference type="Pfam" id="PF13193"/>
    </source>
</evidence>
<evidence type="ECO:0000313" key="5">
    <source>
        <dbReference type="Proteomes" id="UP000586722"/>
    </source>
</evidence>
<dbReference type="EMBL" id="JAABLQ010000001">
    <property type="protein sequence ID" value="NBN78231.1"/>
    <property type="molecule type" value="Genomic_DNA"/>
</dbReference>